<evidence type="ECO:0000313" key="4">
    <source>
        <dbReference type="Proteomes" id="UP000607653"/>
    </source>
</evidence>
<organism evidence="3 4">
    <name type="scientific">Nelumbo nucifera</name>
    <name type="common">Sacred lotus</name>
    <dbReference type="NCBI Taxonomy" id="4432"/>
    <lineage>
        <taxon>Eukaryota</taxon>
        <taxon>Viridiplantae</taxon>
        <taxon>Streptophyta</taxon>
        <taxon>Embryophyta</taxon>
        <taxon>Tracheophyta</taxon>
        <taxon>Spermatophyta</taxon>
        <taxon>Magnoliopsida</taxon>
        <taxon>Proteales</taxon>
        <taxon>Nelumbonaceae</taxon>
        <taxon>Nelumbo</taxon>
    </lineage>
</organism>
<reference evidence="3 4" key="1">
    <citation type="journal article" date="2020" name="Mol. Biol. Evol.">
        <title>Distinct Expression and Methylation Patterns for Genes with Different Fates following a Single Whole-Genome Duplication in Flowering Plants.</title>
        <authorList>
            <person name="Shi T."/>
            <person name="Rahmani R.S."/>
            <person name="Gugger P.F."/>
            <person name="Wang M."/>
            <person name="Li H."/>
            <person name="Zhang Y."/>
            <person name="Li Z."/>
            <person name="Wang Q."/>
            <person name="Van de Peer Y."/>
            <person name="Marchal K."/>
            <person name="Chen J."/>
        </authorList>
    </citation>
    <scope>NUCLEOTIDE SEQUENCE [LARGE SCALE GENOMIC DNA]</scope>
    <source>
        <tissue evidence="3">Leaf</tissue>
    </source>
</reference>
<protein>
    <recommendedName>
        <fullName evidence="2">Myb/SANT-like domain-containing protein</fullName>
    </recommendedName>
</protein>
<feature type="domain" description="Myb/SANT-like" evidence="2">
    <location>
        <begin position="1"/>
        <end position="70"/>
    </location>
</feature>
<comment type="caution">
    <text evidence="3">The sequence shown here is derived from an EMBL/GenBank/DDBJ whole genome shotgun (WGS) entry which is preliminary data.</text>
</comment>
<dbReference type="Proteomes" id="UP000607653">
    <property type="component" value="Unassembled WGS sequence"/>
</dbReference>
<keyword evidence="4" id="KW-1185">Reference proteome</keyword>
<feature type="compositionally biased region" description="Basic residues" evidence="1">
    <location>
        <begin position="151"/>
        <end position="161"/>
    </location>
</feature>
<proteinExistence type="predicted"/>
<sequence length="239" mass="27143">MDKALIELLTDQVALVNKIDTGFRTSAYTSICKEMSARFNIDMRTPHIKSRMRTLKPIYMEAKKLLGTSDLGRVMEMFEEMQIVLGNDRPTGDKAVAGFESMTECNVDGAEKNDPKINDDATTSLTIDEFICEDGTQSVSNNNRRVASSSSKKKKRAHGSKSKSNQDFIDAIDRMNITMSKIALALIVETKMDFLNCLWREVMDLEGYDIRVRNTVFGYLSEHEKEAKIFLVRDKPFWA</sequence>
<dbReference type="PANTHER" id="PTHR46929:SF29">
    <property type="entry name" value="MYB_SANT-LIKE DOMAIN-CONTAINING PROTEIN"/>
    <property type="match status" value="1"/>
</dbReference>
<evidence type="ECO:0000313" key="3">
    <source>
        <dbReference type="EMBL" id="DAD23089.1"/>
    </source>
</evidence>
<name>A0A822XVH0_NELNU</name>
<evidence type="ECO:0000256" key="1">
    <source>
        <dbReference type="SAM" id="MobiDB-lite"/>
    </source>
</evidence>
<accession>A0A822XVH0</accession>
<dbReference type="AlphaFoldDB" id="A0A822XVH0"/>
<dbReference type="Pfam" id="PF12776">
    <property type="entry name" value="Myb_DNA-bind_3"/>
    <property type="match status" value="1"/>
</dbReference>
<dbReference type="EMBL" id="DUZY01000001">
    <property type="protein sequence ID" value="DAD23089.1"/>
    <property type="molecule type" value="Genomic_DNA"/>
</dbReference>
<evidence type="ECO:0000259" key="2">
    <source>
        <dbReference type="Pfam" id="PF12776"/>
    </source>
</evidence>
<feature type="region of interest" description="Disordered" evidence="1">
    <location>
        <begin position="139"/>
        <end position="162"/>
    </location>
</feature>
<feature type="compositionally biased region" description="Low complexity" evidence="1">
    <location>
        <begin position="139"/>
        <end position="150"/>
    </location>
</feature>
<dbReference type="PANTHER" id="PTHR46929">
    <property type="entry name" value="EXPRESSED PROTEIN"/>
    <property type="match status" value="1"/>
</dbReference>
<gene>
    <name evidence="3" type="ORF">HUJ06_024552</name>
</gene>
<dbReference type="InterPro" id="IPR024752">
    <property type="entry name" value="Myb/SANT-like_dom"/>
</dbReference>